<dbReference type="RefSeq" id="WP_187067711.1">
    <property type="nucleotide sequence ID" value="NZ_JACRVF010000003.1"/>
</dbReference>
<comment type="caution">
    <text evidence="1">The sequence shown here is derived from an EMBL/GenBank/DDBJ whole genome shotgun (WGS) entry which is preliminary data.</text>
</comment>
<evidence type="ECO:0000313" key="2">
    <source>
        <dbReference type="Proteomes" id="UP000603640"/>
    </source>
</evidence>
<proteinExistence type="predicted"/>
<dbReference type="Proteomes" id="UP000603640">
    <property type="component" value="Unassembled WGS sequence"/>
</dbReference>
<evidence type="ECO:0000313" key="1">
    <source>
        <dbReference type="EMBL" id="MBC5993700.1"/>
    </source>
</evidence>
<name>A0A923SP04_9BACT</name>
<keyword evidence="2" id="KW-1185">Reference proteome</keyword>
<accession>A0A923SP04</accession>
<sequence length="72" mass="8147">MMMGEACALIMAGKKAKIKSGTALKALESSRRRETSLLQKEDEGKTCAISVEVWEYCLANIFNCKLPYMRLW</sequence>
<protein>
    <submittedName>
        <fullName evidence="1">Uncharacterized protein</fullName>
    </submittedName>
</protein>
<dbReference type="AlphaFoldDB" id="A0A923SP04"/>
<dbReference type="EMBL" id="JACRVF010000003">
    <property type="protein sequence ID" value="MBC5993700.1"/>
    <property type="molecule type" value="Genomic_DNA"/>
</dbReference>
<reference evidence="1" key="1">
    <citation type="submission" date="2020-08" db="EMBL/GenBank/DDBJ databases">
        <title>Pontibacter sp. SD6 16S ribosomal RNA gene Genome sequencing and assembly.</title>
        <authorList>
            <person name="Kang M."/>
        </authorList>
    </citation>
    <scope>NUCLEOTIDE SEQUENCE</scope>
    <source>
        <strain evidence="1">SD6</strain>
    </source>
</reference>
<gene>
    <name evidence="1" type="ORF">H8S84_12710</name>
</gene>
<organism evidence="1 2">
    <name type="scientific">Pontibacter cellulosilyticus</name>
    <dbReference type="NCBI Taxonomy" id="1720253"/>
    <lineage>
        <taxon>Bacteria</taxon>
        <taxon>Pseudomonadati</taxon>
        <taxon>Bacteroidota</taxon>
        <taxon>Cytophagia</taxon>
        <taxon>Cytophagales</taxon>
        <taxon>Hymenobacteraceae</taxon>
        <taxon>Pontibacter</taxon>
    </lineage>
</organism>